<organism evidence="1 2">
    <name type="scientific">Algoriphagus iocasae</name>
    <dbReference type="NCBI Taxonomy" id="1836499"/>
    <lineage>
        <taxon>Bacteria</taxon>
        <taxon>Pseudomonadati</taxon>
        <taxon>Bacteroidota</taxon>
        <taxon>Cytophagia</taxon>
        <taxon>Cytophagales</taxon>
        <taxon>Cyclobacteriaceae</taxon>
        <taxon>Algoriphagus</taxon>
    </lineage>
</organism>
<dbReference type="RefSeq" id="WP_262890886.1">
    <property type="nucleotide sequence ID" value="NZ_JACIJO010000007.1"/>
</dbReference>
<protein>
    <submittedName>
        <fullName evidence="1">Uncharacterized protein</fullName>
    </submittedName>
</protein>
<reference evidence="1 2" key="1">
    <citation type="submission" date="2020-08" db="EMBL/GenBank/DDBJ databases">
        <title>Genomic Encyclopedia of Type Strains, Phase IV (KMG-IV): sequencing the most valuable type-strain genomes for metagenomic binning, comparative biology and taxonomic classification.</title>
        <authorList>
            <person name="Goeker M."/>
        </authorList>
    </citation>
    <scope>NUCLEOTIDE SEQUENCE [LARGE SCALE GENOMIC DNA]</scope>
    <source>
        <strain evidence="1 2">DSM 102044</strain>
    </source>
</reference>
<dbReference type="EMBL" id="JACIJO010000007">
    <property type="protein sequence ID" value="MBB6329003.1"/>
    <property type="molecule type" value="Genomic_DNA"/>
</dbReference>
<sequence>MWSVLKFLSTLFISFIAMIGTLEAENPFSLFAVACGIWII</sequence>
<keyword evidence="2" id="KW-1185">Reference proteome</keyword>
<proteinExistence type="predicted"/>
<dbReference type="Proteomes" id="UP000588604">
    <property type="component" value="Unassembled WGS sequence"/>
</dbReference>
<accession>A0A841MPR5</accession>
<comment type="caution">
    <text evidence="1">The sequence shown here is derived from an EMBL/GenBank/DDBJ whole genome shotgun (WGS) entry which is preliminary data.</text>
</comment>
<gene>
    <name evidence="1" type="ORF">FHS59_004667</name>
</gene>
<dbReference type="AlphaFoldDB" id="A0A841MPR5"/>
<evidence type="ECO:0000313" key="1">
    <source>
        <dbReference type="EMBL" id="MBB6329003.1"/>
    </source>
</evidence>
<evidence type="ECO:0000313" key="2">
    <source>
        <dbReference type="Proteomes" id="UP000588604"/>
    </source>
</evidence>
<name>A0A841MPR5_9BACT</name>